<name>M6DII0_9LEPT</name>
<dbReference type="EMBL" id="ANIK01000002">
    <property type="protein sequence ID" value="EMJ98315.1"/>
    <property type="molecule type" value="Genomic_DNA"/>
</dbReference>
<dbReference type="PATRIC" id="fig|1218565.3.peg.48"/>
<evidence type="ECO:0000313" key="1">
    <source>
        <dbReference type="EMBL" id="EMJ98315.1"/>
    </source>
</evidence>
<evidence type="ECO:0000313" key="2">
    <source>
        <dbReference type="Proteomes" id="UP000011988"/>
    </source>
</evidence>
<dbReference type="Proteomes" id="UP000011988">
    <property type="component" value="Unassembled WGS sequence"/>
</dbReference>
<gene>
    <name evidence="1" type="ORF">LEP1GSC194_0903</name>
</gene>
<dbReference type="AlphaFoldDB" id="M6DII0"/>
<reference evidence="1 2" key="1">
    <citation type="submission" date="2013-01" db="EMBL/GenBank/DDBJ databases">
        <authorList>
            <person name="Harkins D.M."/>
            <person name="Durkin A.S."/>
            <person name="Brinkac L.M."/>
            <person name="Haft D.H."/>
            <person name="Selengut J.D."/>
            <person name="Sanka R."/>
            <person name="DePew J."/>
            <person name="Purushe J."/>
            <person name="Galloway R.L."/>
            <person name="Vinetz J.M."/>
            <person name="Sutton G.G."/>
            <person name="Nierman W.C."/>
            <person name="Fouts D.E."/>
        </authorList>
    </citation>
    <scope>NUCLEOTIDE SEQUENCE [LARGE SCALE GENOMIC DNA]</scope>
    <source>
        <strain evidence="1 2">79601</strain>
    </source>
</reference>
<comment type="caution">
    <text evidence="1">The sequence shown here is derived from an EMBL/GenBank/DDBJ whole genome shotgun (WGS) entry which is preliminary data.</text>
</comment>
<organism evidence="1 2">
    <name type="scientific">Leptospira alstonii serovar Sichuan str. 79601</name>
    <dbReference type="NCBI Taxonomy" id="1218565"/>
    <lineage>
        <taxon>Bacteria</taxon>
        <taxon>Pseudomonadati</taxon>
        <taxon>Spirochaetota</taxon>
        <taxon>Spirochaetia</taxon>
        <taxon>Leptospirales</taxon>
        <taxon>Leptospiraceae</taxon>
        <taxon>Leptospira</taxon>
    </lineage>
</organism>
<protein>
    <submittedName>
        <fullName evidence="1">Uncharacterized protein</fullName>
    </submittedName>
</protein>
<accession>M6DII0</accession>
<proteinExistence type="predicted"/>
<sequence>MARTCKSYSAKTVIDHRDETKMSVIVFPKRDPFGGRIR</sequence>